<dbReference type="AlphaFoldDB" id="A0A6B9F9X0"/>
<keyword evidence="1" id="KW-0472">Membrane</keyword>
<dbReference type="Proteomes" id="UP000428325">
    <property type="component" value="Chromosome"/>
</dbReference>
<sequence length="74" mass="7779">MVPSIVTSHARSAAARTGSAVRAAAFWSAVVLPFVAVVLLALGAPLSWIGLLILGNAAAFVVSHDYRTHPNRER</sequence>
<keyword evidence="1" id="KW-0812">Transmembrane</keyword>
<name>A0A6B9F9X0_9EURY</name>
<feature type="transmembrane region" description="Helical" evidence="1">
    <location>
        <begin position="20"/>
        <end position="42"/>
    </location>
</feature>
<keyword evidence="1" id="KW-1133">Transmembrane helix</keyword>
<dbReference type="KEGG" id="hra:EI982_11495"/>
<dbReference type="InterPro" id="IPR058341">
    <property type="entry name" value="DUF8028"/>
</dbReference>
<dbReference type="RefSeq" id="WP_157689835.1">
    <property type="nucleotide sequence ID" value="NZ_CP034345.1"/>
</dbReference>
<protein>
    <submittedName>
        <fullName evidence="2">Uncharacterized protein</fullName>
    </submittedName>
</protein>
<reference evidence="2 3" key="1">
    <citation type="submission" date="2018-12" db="EMBL/GenBank/DDBJ databases">
        <title>Complete genome sequence of Haloplanus rallus MBLA0036.</title>
        <authorList>
            <person name="Nam Y.-d."/>
            <person name="Kang J."/>
            <person name="Chung W.-H."/>
            <person name="Park Y.S."/>
        </authorList>
    </citation>
    <scope>NUCLEOTIDE SEQUENCE [LARGE SCALE GENOMIC DNA]</scope>
    <source>
        <strain evidence="2 3">MBLA0036</strain>
    </source>
</reference>
<evidence type="ECO:0000313" key="3">
    <source>
        <dbReference type="Proteomes" id="UP000428325"/>
    </source>
</evidence>
<proteinExistence type="predicted"/>
<feature type="transmembrane region" description="Helical" evidence="1">
    <location>
        <begin position="48"/>
        <end position="66"/>
    </location>
</feature>
<organism evidence="2 3">
    <name type="scientific">Haloplanus rallus</name>
    <dbReference type="NCBI Taxonomy" id="1816183"/>
    <lineage>
        <taxon>Archaea</taxon>
        <taxon>Methanobacteriati</taxon>
        <taxon>Methanobacteriota</taxon>
        <taxon>Stenosarchaea group</taxon>
        <taxon>Halobacteria</taxon>
        <taxon>Halobacteriales</taxon>
        <taxon>Haloferacaceae</taxon>
        <taxon>Haloplanus</taxon>
    </lineage>
</organism>
<dbReference type="GeneID" id="43370175"/>
<evidence type="ECO:0000313" key="2">
    <source>
        <dbReference type="EMBL" id="QGX95377.1"/>
    </source>
</evidence>
<dbReference type="EMBL" id="CP034345">
    <property type="protein sequence ID" value="QGX95377.1"/>
    <property type="molecule type" value="Genomic_DNA"/>
</dbReference>
<keyword evidence="3" id="KW-1185">Reference proteome</keyword>
<accession>A0A6B9F9X0</accession>
<gene>
    <name evidence="2" type="ORF">EI982_11495</name>
</gene>
<dbReference type="Pfam" id="PF26071">
    <property type="entry name" value="DUF8028"/>
    <property type="match status" value="1"/>
</dbReference>
<evidence type="ECO:0000256" key="1">
    <source>
        <dbReference type="SAM" id="Phobius"/>
    </source>
</evidence>